<evidence type="ECO:0000256" key="2">
    <source>
        <dbReference type="SAM" id="SignalP"/>
    </source>
</evidence>
<sequence>MAARLAALAAAVLLFLPSLLAPVVLAQPKGAKAFCISQFAIASQACSILPPSPPDEHHHHDDDEDGDEDDDEHDDDDDHHDDRRRSRGRRHGHRAKSIGLAALLASNDSHVSVVVAANGTAGHGHHGNRTRGGHHGRGRGRGRGRLRDGEDDDQHDTNDPDHDDDEHDDDHHDTDDPDHDDDEHDDDDHEDDDGDDDDDDDHHDEELRAYRDCCRWLKEVQKDCVCEALMRLPPFLVKPQHTYVVRVGRTCQITYRCGGV</sequence>
<dbReference type="InterPro" id="IPR036312">
    <property type="entry name" value="Bifun_inhib/LTP/seed_sf"/>
</dbReference>
<feature type="compositionally biased region" description="Acidic residues" evidence="1">
    <location>
        <begin position="175"/>
        <end position="203"/>
    </location>
</feature>
<feature type="compositionally biased region" description="Basic residues" evidence="1">
    <location>
        <begin position="123"/>
        <end position="144"/>
    </location>
</feature>
<organism evidence="3 4">
    <name type="scientific">Eleusine coracana subsp. coracana</name>
    <dbReference type="NCBI Taxonomy" id="191504"/>
    <lineage>
        <taxon>Eukaryota</taxon>
        <taxon>Viridiplantae</taxon>
        <taxon>Streptophyta</taxon>
        <taxon>Embryophyta</taxon>
        <taxon>Tracheophyta</taxon>
        <taxon>Spermatophyta</taxon>
        <taxon>Magnoliopsida</taxon>
        <taxon>Liliopsida</taxon>
        <taxon>Poales</taxon>
        <taxon>Poaceae</taxon>
        <taxon>PACMAD clade</taxon>
        <taxon>Chloridoideae</taxon>
        <taxon>Cynodonteae</taxon>
        <taxon>Eleusininae</taxon>
        <taxon>Eleusine</taxon>
    </lineage>
</organism>
<feature type="compositionally biased region" description="Basic residues" evidence="1">
    <location>
        <begin position="85"/>
        <end position="94"/>
    </location>
</feature>
<dbReference type="PANTHER" id="PTHR34377">
    <property type="entry name" value="TETRATRICOPEPTIDE REPEAT (TPR)-LIKE SUPERFAMILY PROTEIN"/>
    <property type="match status" value="1"/>
</dbReference>
<feature type="compositionally biased region" description="Acidic residues" evidence="1">
    <location>
        <begin position="62"/>
        <end position="79"/>
    </location>
</feature>
<reference evidence="3" key="2">
    <citation type="submission" date="2021-12" db="EMBL/GenBank/DDBJ databases">
        <title>Resequencing data analysis of finger millet.</title>
        <authorList>
            <person name="Hatakeyama M."/>
            <person name="Aluri S."/>
            <person name="Balachadran M.T."/>
            <person name="Sivarajan S.R."/>
            <person name="Poveda L."/>
            <person name="Shimizu-Inatsugi R."/>
            <person name="Schlapbach R."/>
            <person name="Sreeman S.M."/>
            <person name="Shimizu K.K."/>
        </authorList>
    </citation>
    <scope>NUCLEOTIDE SEQUENCE</scope>
</reference>
<evidence type="ECO:0000313" key="3">
    <source>
        <dbReference type="EMBL" id="GJN07832.1"/>
    </source>
</evidence>
<proteinExistence type="predicted"/>
<dbReference type="Proteomes" id="UP001054889">
    <property type="component" value="Unassembled WGS sequence"/>
</dbReference>
<dbReference type="SUPFAM" id="SSF47699">
    <property type="entry name" value="Bifunctional inhibitor/lipid-transfer protein/seed storage 2S albumin"/>
    <property type="match status" value="1"/>
</dbReference>
<feature type="region of interest" description="Disordered" evidence="1">
    <location>
        <begin position="119"/>
        <end position="203"/>
    </location>
</feature>
<keyword evidence="4" id="KW-1185">Reference proteome</keyword>
<feature type="signal peptide" evidence="2">
    <location>
        <begin position="1"/>
        <end position="26"/>
    </location>
</feature>
<evidence type="ECO:0000313" key="4">
    <source>
        <dbReference type="Proteomes" id="UP001054889"/>
    </source>
</evidence>
<accession>A0AAV5DBE5</accession>
<evidence type="ECO:0000256" key="1">
    <source>
        <dbReference type="SAM" id="MobiDB-lite"/>
    </source>
</evidence>
<comment type="caution">
    <text evidence="3">The sequence shown here is derived from an EMBL/GenBank/DDBJ whole genome shotgun (WGS) entry which is preliminary data.</text>
</comment>
<dbReference type="AlphaFoldDB" id="A0AAV5DBE5"/>
<gene>
    <name evidence="3" type="primary">ga25698</name>
    <name evidence="3" type="ORF">PR202_ga25698</name>
</gene>
<name>A0AAV5DBE5_ELECO</name>
<protein>
    <recommendedName>
        <fullName evidence="5">Bifunctional inhibitor/plant lipid transfer protein/seed storage helical domain-containing protein</fullName>
    </recommendedName>
</protein>
<feature type="chain" id="PRO_5043775189" description="Bifunctional inhibitor/plant lipid transfer protein/seed storage helical domain-containing protein" evidence="2">
    <location>
        <begin position="27"/>
        <end position="260"/>
    </location>
</feature>
<reference evidence="3" key="1">
    <citation type="journal article" date="2018" name="DNA Res.">
        <title>Multiple hybrid de novo genome assembly of finger millet, an orphan allotetraploid crop.</title>
        <authorList>
            <person name="Hatakeyama M."/>
            <person name="Aluri S."/>
            <person name="Balachadran M.T."/>
            <person name="Sivarajan S.R."/>
            <person name="Patrignani A."/>
            <person name="Gruter S."/>
            <person name="Poveda L."/>
            <person name="Shimizu-Inatsugi R."/>
            <person name="Baeten J."/>
            <person name="Francoijs K.J."/>
            <person name="Nataraja K.N."/>
            <person name="Reddy Y.A.N."/>
            <person name="Phadnis S."/>
            <person name="Ravikumar R.L."/>
            <person name="Schlapbach R."/>
            <person name="Sreeman S.M."/>
            <person name="Shimizu K.K."/>
        </authorList>
    </citation>
    <scope>NUCLEOTIDE SEQUENCE</scope>
</reference>
<dbReference type="PANTHER" id="PTHR34377:SF7">
    <property type="entry name" value="EXPRESSED PROTEIN"/>
    <property type="match status" value="1"/>
</dbReference>
<feature type="region of interest" description="Disordered" evidence="1">
    <location>
        <begin position="47"/>
        <end position="94"/>
    </location>
</feature>
<evidence type="ECO:0008006" key="5">
    <source>
        <dbReference type="Google" id="ProtNLM"/>
    </source>
</evidence>
<dbReference type="EMBL" id="BQKI01000015">
    <property type="protein sequence ID" value="GJN07832.1"/>
    <property type="molecule type" value="Genomic_DNA"/>
</dbReference>
<keyword evidence="2" id="KW-0732">Signal</keyword>